<dbReference type="AlphaFoldDB" id="A0AAD9UX14"/>
<dbReference type="InterPro" id="IPR050449">
    <property type="entry name" value="Ephrin_rcpt_TKs"/>
</dbReference>
<evidence type="ECO:0000256" key="6">
    <source>
        <dbReference type="ARBA" id="ARBA00023136"/>
    </source>
</evidence>
<keyword evidence="4 8" id="KW-0067">ATP-binding</keyword>
<evidence type="ECO:0000259" key="10">
    <source>
        <dbReference type="PROSITE" id="PS50105"/>
    </source>
</evidence>
<dbReference type="InterPro" id="IPR011009">
    <property type="entry name" value="Kinase-like_dom_sf"/>
</dbReference>
<reference evidence="13" key="1">
    <citation type="journal article" date="2023" name="G3 (Bethesda)">
        <title>Whole genome assembly and annotation of the endangered Caribbean coral Acropora cervicornis.</title>
        <authorList>
            <person name="Selwyn J.D."/>
            <person name="Vollmer S.V."/>
        </authorList>
    </citation>
    <scope>NUCLEOTIDE SEQUENCE</scope>
    <source>
        <strain evidence="13">K2</strain>
    </source>
</reference>
<evidence type="ECO:0000256" key="1">
    <source>
        <dbReference type="ARBA" id="ARBA00004167"/>
    </source>
</evidence>
<dbReference type="Pfam" id="PF00536">
    <property type="entry name" value="SAM_1"/>
    <property type="match status" value="1"/>
</dbReference>
<evidence type="ECO:0000256" key="7">
    <source>
        <dbReference type="ARBA" id="ARBA00023170"/>
    </source>
</evidence>
<dbReference type="PROSITE" id="PS50105">
    <property type="entry name" value="SAM_DOMAIN"/>
    <property type="match status" value="1"/>
</dbReference>
<proteinExistence type="predicted"/>
<keyword evidence="5" id="KW-1133">Transmembrane helix</keyword>
<comment type="caution">
    <text evidence="13">The sequence shown here is derived from an EMBL/GenBank/DDBJ whole genome shotgun (WGS) entry which is preliminary data.</text>
</comment>
<dbReference type="Gene3D" id="1.10.510.10">
    <property type="entry name" value="Transferase(Phosphotransferase) domain 1"/>
    <property type="match status" value="2"/>
</dbReference>
<keyword evidence="14" id="KW-1185">Reference proteome</keyword>
<feature type="domain" description="Fibronectin type-III" evidence="11">
    <location>
        <begin position="290"/>
        <end position="407"/>
    </location>
</feature>
<dbReference type="GO" id="GO:0030425">
    <property type="term" value="C:dendrite"/>
    <property type="evidence" value="ECO:0007669"/>
    <property type="project" value="TreeGrafter"/>
</dbReference>
<dbReference type="InterPro" id="IPR001090">
    <property type="entry name" value="Ephrin_rcpt_lig-bd_dom"/>
</dbReference>
<sequence>MCVKQEIHMEHFWVTGLIAVVFSSLVSSEQKYIMKTPDCSGCIWAWNTAAYFQFPGFGLTWYRPIGQNTRYSICNPDNLQEPNNWLRSPSIEVGDIQRLDVTFRYFSHPCGQSASFCKESFYAYVWESNTSVTSMSDVPHPISAFQLYRRFANITRQSDQETILTVPLHVTNKFIVLGIRDQGGCRTLYSVKVSYKVCSEKTLEDTLVSLPSTVSLVESTPVQVVCMGNSRQIEPGNLTVFCDSDGEWNTSSLQSRCVCKEDMENTRGVCTVITGTQANWVRFCFTSLETPSKPRSASVYFVNESSTILTWLVPEITGTPTNVSYDVNCRPSCEYVSGCEKETCNSDINGALTGEGLKTTNFTAANLASFVDYTCKITAKNRVSKIAAAKTQASESERSVTYVTLRTKGSVPGAPDYDSVTYHHESNFITLSWIVKCKNGIIQEYRIEYFSVDDSSGSKNLSTRDTKIQIGSLPAGKTLRFQVYAVNNFGTGSPGVTTFHIPKGNLGNPGKLPRRAQSMQKDYMRCLERGSDGNLPMDQRRYINPGDYRDLMELLQTFTTEVDRSKTKLNGLIGQGEFADVYKGSIQTPKGKLVVAVKVLRPGSNEKNQKDFLSEASIMGQFNHPNVIRLVGVVTQSCPMMILTEFLESGSLDHFLKTRKGQLTTIQLLGMARGVACGMVYLSEMNFIHRGGKIAVRWTAPEALQSRKFSSASDMWSYGILVWEIMSFSDRPYWEWNNYDVMNRVESGYRLPLPRNCPKLVHNLMLNCWESDKTKRPTFADIVDNIDKFLRSPEDLNDGLSSATEKFEVKRQQEFQSVDEWLRYINMEKYSEVFHGANINSLDKVTGLGDKELREMGIKLIGHRNKMNKSIKAMKENPVQ</sequence>
<dbReference type="Pfam" id="PF07714">
    <property type="entry name" value="PK_Tyr_Ser-Thr"/>
    <property type="match status" value="2"/>
</dbReference>
<evidence type="ECO:0000259" key="11">
    <source>
        <dbReference type="PROSITE" id="PS50853"/>
    </source>
</evidence>
<dbReference type="PROSITE" id="PS00107">
    <property type="entry name" value="PROTEIN_KINASE_ATP"/>
    <property type="match status" value="1"/>
</dbReference>
<dbReference type="SMART" id="SM00615">
    <property type="entry name" value="EPH_lbd"/>
    <property type="match status" value="1"/>
</dbReference>
<feature type="domain" description="Protein kinase" evidence="9">
    <location>
        <begin position="567"/>
        <end position="790"/>
    </location>
</feature>
<dbReference type="Pfam" id="PF01404">
    <property type="entry name" value="Ephrin_lbd"/>
    <property type="match status" value="1"/>
</dbReference>
<dbReference type="Proteomes" id="UP001249851">
    <property type="component" value="Unassembled WGS sequence"/>
</dbReference>
<dbReference type="GO" id="GO:0005886">
    <property type="term" value="C:plasma membrane"/>
    <property type="evidence" value="ECO:0007669"/>
    <property type="project" value="TreeGrafter"/>
</dbReference>
<keyword evidence="3 8" id="KW-0547">Nucleotide-binding</keyword>
<evidence type="ECO:0000256" key="5">
    <source>
        <dbReference type="ARBA" id="ARBA00022989"/>
    </source>
</evidence>
<dbReference type="InterPro" id="IPR001245">
    <property type="entry name" value="Ser-Thr/Tyr_kinase_cat_dom"/>
</dbReference>
<evidence type="ECO:0000256" key="4">
    <source>
        <dbReference type="ARBA" id="ARBA00022840"/>
    </source>
</evidence>
<dbReference type="GO" id="GO:0007411">
    <property type="term" value="P:axon guidance"/>
    <property type="evidence" value="ECO:0007669"/>
    <property type="project" value="TreeGrafter"/>
</dbReference>
<dbReference type="Gene3D" id="3.30.200.20">
    <property type="entry name" value="Phosphorylase Kinase, domain 1"/>
    <property type="match status" value="1"/>
</dbReference>
<dbReference type="SMART" id="SM00060">
    <property type="entry name" value="FN3"/>
    <property type="match status" value="2"/>
</dbReference>
<comment type="subcellular location">
    <subcellularLocation>
        <location evidence="1">Membrane</location>
        <topology evidence="1">Single-pass membrane protein</topology>
    </subcellularLocation>
</comment>
<dbReference type="SUPFAM" id="SSF49265">
    <property type="entry name" value="Fibronectin type III"/>
    <property type="match status" value="1"/>
</dbReference>
<keyword evidence="6" id="KW-0472">Membrane</keyword>
<dbReference type="SUPFAM" id="SSF47769">
    <property type="entry name" value="SAM/Pointed domain"/>
    <property type="match status" value="1"/>
</dbReference>
<dbReference type="Gene3D" id="1.10.150.50">
    <property type="entry name" value="Transcription Factor, Ets-1"/>
    <property type="match status" value="1"/>
</dbReference>
<dbReference type="InterPro" id="IPR008979">
    <property type="entry name" value="Galactose-bd-like_sf"/>
</dbReference>
<accession>A0AAD9UX14</accession>
<dbReference type="GO" id="GO:0005005">
    <property type="term" value="F:transmembrane-ephrin receptor activity"/>
    <property type="evidence" value="ECO:0007669"/>
    <property type="project" value="TreeGrafter"/>
</dbReference>
<dbReference type="EMBL" id="JARQWQ010000084">
    <property type="protein sequence ID" value="KAK2552725.1"/>
    <property type="molecule type" value="Genomic_DNA"/>
</dbReference>
<evidence type="ECO:0000259" key="9">
    <source>
        <dbReference type="PROSITE" id="PS50011"/>
    </source>
</evidence>
<dbReference type="SMART" id="SM00454">
    <property type="entry name" value="SAM"/>
    <property type="match status" value="1"/>
</dbReference>
<dbReference type="InterPro" id="IPR017441">
    <property type="entry name" value="Protein_kinase_ATP_BS"/>
</dbReference>
<dbReference type="InterPro" id="IPR003961">
    <property type="entry name" value="FN3_dom"/>
</dbReference>
<dbReference type="InterPro" id="IPR001660">
    <property type="entry name" value="SAM"/>
</dbReference>
<dbReference type="PROSITE" id="PS51550">
    <property type="entry name" value="EPH_LBD"/>
    <property type="match status" value="1"/>
</dbReference>
<protein>
    <submittedName>
        <fullName evidence="13">Ephrin type-B receptor 1</fullName>
    </submittedName>
</protein>
<evidence type="ECO:0000256" key="2">
    <source>
        <dbReference type="ARBA" id="ARBA00022692"/>
    </source>
</evidence>
<feature type="domain" description="Eph LBD" evidence="12">
    <location>
        <begin position="17"/>
        <end position="203"/>
    </location>
</feature>
<dbReference type="PANTHER" id="PTHR46877">
    <property type="entry name" value="EPH RECEPTOR A5"/>
    <property type="match status" value="1"/>
</dbReference>
<evidence type="ECO:0000256" key="8">
    <source>
        <dbReference type="PROSITE-ProRule" id="PRU10141"/>
    </source>
</evidence>
<evidence type="ECO:0000313" key="14">
    <source>
        <dbReference type="Proteomes" id="UP001249851"/>
    </source>
</evidence>
<dbReference type="SUPFAM" id="SSF56112">
    <property type="entry name" value="Protein kinase-like (PK-like)"/>
    <property type="match status" value="1"/>
</dbReference>
<organism evidence="13 14">
    <name type="scientific">Acropora cervicornis</name>
    <name type="common">Staghorn coral</name>
    <dbReference type="NCBI Taxonomy" id="6130"/>
    <lineage>
        <taxon>Eukaryota</taxon>
        <taxon>Metazoa</taxon>
        <taxon>Cnidaria</taxon>
        <taxon>Anthozoa</taxon>
        <taxon>Hexacorallia</taxon>
        <taxon>Scleractinia</taxon>
        <taxon>Astrocoeniina</taxon>
        <taxon>Acroporidae</taxon>
        <taxon>Acropora</taxon>
    </lineage>
</organism>
<dbReference type="InterPro" id="IPR013761">
    <property type="entry name" value="SAM/pointed_sf"/>
</dbReference>
<dbReference type="Gene3D" id="2.60.120.260">
    <property type="entry name" value="Galactose-binding domain-like"/>
    <property type="match status" value="1"/>
</dbReference>
<evidence type="ECO:0000256" key="3">
    <source>
        <dbReference type="ARBA" id="ARBA00022741"/>
    </source>
</evidence>
<feature type="binding site" evidence="8">
    <location>
        <position position="598"/>
    </location>
    <ligand>
        <name>ATP</name>
        <dbReference type="ChEBI" id="CHEBI:30616"/>
    </ligand>
</feature>
<dbReference type="Gene3D" id="2.60.40.10">
    <property type="entry name" value="Immunoglobulins"/>
    <property type="match status" value="2"/>
</dbReference>
<evidence type="ECO:0000313" key="13">
    <source>
        <dbReference type="EMBL" id="KAK2552725.1"/>
    </source>
</evidence>
<dbReference type="PANTHER" id="PTHR46877:SF14">
    <property type="entry name" value="RECEPTOR PROTEIN-TYROSINE KINASE"/>
    <property type="match status" value="1"/>
</dbReference>
<dbReference type="FunFam" id="1.10.510.10:FF:000986">
    <property type="entry name" value="Protein tyrosine kinase 2aa"/>
    <property type="match status" value="1"/>
</dbReference>
<feature type="domain" description="SAM" evidence="10">
    <location>
        <begin position="813"/>
        <end position="877"/>
    </location>
</feature>
<dbReference type="CDD" id="cd00063">
    <property type="entry name" value="FN3"/>
    <property type="match status" value="2"/>
</dbReference>
<dbReference type="SUPFAM" id="SSF49785">
    <property type="entry name" value="Galactose-binding domain-like"/>
    <property type="match status" value="1"/>
</dbReference>
<gene>
    <name evidence="13" type="ORF">P5673_026136</name>
</gene>
<keyword evidence="7 13" id="KW-0675">Receptor</keyword>
<dbReference type="PROSITE" id="PS50853">
    <property type="entry name" value="FN3"/>
    <property type="match status" value="2"/>
</dbReference>
<dbReference type="InterPro" id="IPR036116">
    <property type="entry name" value="FN3_sf"/>
</dbReference>
<evidence type="ECO:0000259" key="12">
    <source>
        <dbReference type="PROSITE" id="PS51550"/>
    </source>
</evidence>
<dbReference type="GO" id="GO:0005524">
    <property type="term" value="F:ATP binding"/>
    <property type="evidence" value="ECO:0007669"/>
    <property type="project" value="UniProtKB-UniRule"/>
</dbReference>
<keyword evidence="2" id="KW-0812">Transmembrane</keyword>
<dbReference type="InterPro" id="IPR013783">
    <property type="entry name" value="Ig-like_fold"/>
</dbReference>
<reference evidence="13" key="2">
    <citation type="journal article" date="2023" name="Science">
        <title>Genomic signatures of disease resistance in endangered staghorn corals.</title>
        <authorList>
            <person name="Vollmer S.V."/>
            <person name="Selwyn J.D."/>
            <person name="Despard B.A."/>
            <person name="Roesel C.L."/>
        </authorList>
    </citation>
    <scope>NUCLEOTIDE SEQUENCE</scope>
    <source>
        <strain evidence="13">K2</strain>
    </source>
</reference>
<dbReference type="InterPro" id="IPR000719">
    <property type="entry name" value="Prot_kinase_dom"/>
</dbReference>
<name>A0AAD9UX14_ACRCE</name>
<dbReference type="Pfam" id="PF00041">
    <property type="entry name" value="fn3"/>
    <property type="match status" value="1"/>
</dbReference>
<feature type="domain" description="Fibronectin type-III" evidence="11">
    <location>
        <begin position="411"/>
        <end position="505"/>
    </location>
</feature>
<dbReference type="PROSITE" id="PS50011">
    <property type="entry name" value="PROTEIN_KINASE_DOM"/>
    <property type="match status" value="1"/>
</dbReference>